<feature type="transmembrane region" description="Helical" evidence="1">
    <location>
        <begin position="107"/>
        <end position="126"/>
    </location>
</feature>
<dbReference type="EMBL" id="VTFR01000002">
    <property type="protein sequence ID" value="TYT34988.1"/>
    <property type="molecule type" value="Genomic_DNA"/>
</dbReference>
<name>A0ABY3P6B2_9ENTR</name>
<dbReference type="Proteomes" id="UP000323910">
    <property type="component" value="Unassembled WGS sequence"/>
</dbReference>
<keyword evidence="1" id="KW-1133">Transmembrane helix</keyword>
<accession>A0ABY3P6B2</accession>
<dbReference type="RefSeq" id="WP_129036236.1">
    <property type="nucleotide sequence ID" value="NZ_SDDX01000028.1"/>
</dbReference>
<gene>
    <name evidence="2" type="ORF">FZO59_04985</name>
</gene>
<organism evidence="2 3">
    <name type="scientific">Lelliottia nimipressuralis</name>
    <dbReference type="NCBI Taxonomy" id="69220"/>
    <lineage>
        <taxon>Bacteria</taxon>
        <taxon>Pseudomonadati</taxon>
        <taxon>Pseudomonadota</taxon>
        <taxon>Gammaproteobacteria</taxon>
        <taxon>Enterobacterales</taxon>
        <taxon>Enterobacteriaceae</taxon>
        <taxon>Lelliottia</taxon>
    </lineage>
</organism>
<keyword evidence="3" id="KW-1185">Reference proteome</keyword>
<feature type="transmembrane region" description="Helical" evidence="1">
    <location>
        <begin position="80"/>
        <end position="101"/>
    </location>
</feature>
<evidence type="ECO:0000313" key="2">
    <source>
        <dbReference type="EMBL" id="TYT34988.1"/>
    </source>
</evidence>
<reference evidence="2 3" key="1">
    <citation type="submission" date="2019-08" db="EMBL/GenBank/DDBJ databases">
        <title>The draft genome of Lelliottia nimipressuralis strain CICC 24156.</title>
        <authorList>
            <person name="Wu W."/>
            <person name="Feng Y."/>
            <person name="Zong Z."/>
        </authorList>
    </citation>
    <scope>NUCLEOTIDE SEQUENCE [LARGE SCALE GENOMIC DNA]</scope>
    <source>
        <strain evidence="2 3">CICC 24156</strain>
    </source>
</reference>
<keyword evidence="1" id="KW-0472">Membrane</keyword>
<keyword evidence="1" id="KW-0812">Transmembrane</keyword>
<feature type="transmembrane region" description="Helical" evidence="1">
    <location>
        <begin position="50"/>
        <end position="68"/>
    </location>
</feature>
<evidence type="ECO:0000313" key="3">
    <source>
        <dbReference type="Proteomes" id="UP000323910"/>
    </source>
</evidence>
<proteinExistence type="predicted"/>
<protein>
    <submittedName>
        <fullName evidence="2">Uncharacterized protein</fullName>
    </submittedName>
</protein>
<feature type="transmembrane region" description="Helical" evidence="1">
    <location>
        <begin position="147"/>
        <end position="167"/>
    </location>
</feature>
<feature type="transmembrane region" description="Helical" evidence="1">
    <location>
        <begin position="12"/>
        <end position="30"/>
    </location>
</feature>
<sequence>MNGMDKSLSYGLPATIIITGSLYTCSYLHQLGYSVYFGYPYIFIEVDFKPLIFALIFFAFYIYFFWAYKSDKPLKDKSKLDLISFIITTLTASVLFTGTMLSQVKGIGNWGVLFVMTCCLSATVLGPFLYRTVIILKLRENSLGVKLLLLGNFIILSVCSGWVLAAYSPIIYSTSKGQYLLRKDGEFGLFGQCIDGKRVFEYRNLDGVRLSTSKLPEVRAIKHCLNK</sequence>
<evidence type="ECO:0000256" key="1">
    <source>
        <dbReference type="SAM" id="Phobius"/>
    </source>
</evidence>
<comment type="caution">
    <text evidence="2">The sequence shown here is derived from an EMBL/GenBank/DDBJ whole genome shotgun (WGS) entry which is preliminary data.</text>
</comment>